<gene>
    <name evidence="2" type="ORF">C4886_08375</name>
</gene>
<feature type="transmembrane region" description="Helical" evidence="1">
    <location>
        <begin position="62"/>
        <end position="78"/>
    </location>
</feature>
<dbReference type="EMBL" id="PSQG01000010">
    <property type="protein sequence ID" value="RCH43999.1"/>
    <property type="molecule type" value="Genomic_DNA"/>
</dbReference>
<keyword evidence="1" id="KW-1133">Transmembrane helix</keyword>
<feature type="transmembrane region" description="Helical" evidence="1">
    <location>
        <begin position="39"/>
        <end position="56"/>
    </location>
</feature>
<evidence type="ECO:0000256" key="1">
    <source>
        <dbReference type="SAM" id="Phobius"/>
    </source>
</evidence>
<feature type="transmembrane region" description="Helical" evidence="1">
    <location>
        <begin position="83"/>
        <end position="102"/>
    </location>
</feature>
<accession>A0A367G294</accession>
<protein>
    <submittedName>
        <fullName evidence="2">AzlD domain-containing protein</fullName>
    </submittedName>
</protein>
<evidence type="ECO:0000313" key="2">
    <source>
        <dbReference type="EMBL" id="RCH43999.1"/>
    </source>
</evidence>
<proteinExistence type="predicted"/>
<keyword evidence="1" id="KW-0812">Transmembrane</keyword>
<evidence type="ECO:0000313" key="3">
    <source>
        <dbReference type="Proteomes" id="UP000253208"/>
    </source>
</evidence>
<comment type="caution">
    <text evidence="2">The sequence shown here is derived from an EMBL/GenBank/DDBJ whole genome shotgun (WGS) entry which is preliminary data.</text>
</comment>
<keyword evidence="1" id="KW-0472">Membrane</keyword>
<dbReference type="RefSeq" id="WP_015526135.1">
    <property type="nucleotide sequence ID" value="NZ_PSQG01000010.1"/>
</dbReference>
<dbReference type="InterPro" id="IPR008407">
    <property type="entry name" value="Brnchd-chn_aa_trnsp_AzlD"/>
</dbReference>
<organism evidence="2 3">
    <name type="scientific">Blautia obeum</name>
    <dbReference type="NCBI Taxonomy" id="40520"/>
    <lineage>
        <taxon>Bacteria</taxon>
        <taxon>Bacillati</taxon>
        <taxon>Bacillota</taxon>
        <taxon>Clostridia</taxon>
        <taxon>Lachnospirales</taxon>
        <taxon>Lachnospiraceae</taxon>
        <taxon>Blautia</taxon>
    </lineage>
</organism>
<dbReference type="Pfam" id="PF05437">
    <property type="entry name" value="AzlD"/>
    <property type="match status" value="1"/>
</dbReference>
<dbReference type="Proteomes" id="UP000253208">
    <property type="component" value="Unassembled WGS sequence"/>
</dbReference>
<sequence>MSHNVYLYILVMAIVTYLIRMLPLALAKNEIRSPFIKSFLYYVPYACLAAMTFPAILKATDSIISGAAGFLVALIAAYKEKSLITVALLACAAVFIVERVLVFI</sequence>
<name>A0A367G294_9FIRM</name>
<dbReference type="AlphaFoldDB" id="A0A367G294"/>
<reference evidence="2 3" key="1">
    <citation type="submission" date="2018-02" db="EMBL/GenBank/DDBJ databases">
        <title>Complete genome sequencing of Faecalibacterium prausnitzii strains isolated from the human gut.</title>
        <authorList>
            <person name="Fitzgerald B.C."/>
            <person name="Shkoporov A.N."/>
            <person name="Ross P.R."/>
            <person name="Hill C."/>
        </authorList>
    </citation>
    <scope>NUCLEOTIDE SEQUENCE [LARGE SCALE GENOMIC DNA]</scope>
    <source>
        <strain evidence="2 3">APC942/31-1</strain>
    </source>
</reference>
<feature type="transmembrane region" description="Helical" evidence="1">
    <location>
        <begin position="6"/>
        <end position="27"/>
    </location>
</feature>